<feature type="transmembrane region" description="Helical" evidence="2">
    <location>
        <begin position="174"/>
        <end position="193"/>
    </location>
</feature>
<feature type="transmembrane region" description="Helical" evidence="2">
    <location>
        <begin position="199"/>
        <end position="217"/>
    </location>
</feature>
<feature type="domain" description="Transglutaminase-like" evidence="3">
    <location>
        <begin position="485"/>
        <end position="555"/>
    </location>
</feature>
<comment type="caution">
    <text evidence="4">The sequence shown here is derived from an EMBL/GenBank/DDBJ whole genome shotgun (WGS) entry which is preliminary data.</text>
</comment>
<feature type="transmembrane region" description="Helical" evidence="2">
    <location>
        <begin position="35"/>
        <end position="52"/>
    </location>
</feature>
<keyword evidence="2" id="KW-0812">Transmembrane</keyword>
<reference evidence="4 5" key="1">
    <citation type="submission" date="2020-06" db="EMBL/GenBank/DDBJ databases">
        <title>Actinomadura xiongansis sp. nov., isolated from soil of Baiyangdian.</title>
        <authorList>
            <person name="Zhang X."/>
        </authorList>
    </citation>
    <scope>NUCLEOTIDE SEQUENCE [LARGE SCALE GENOMIC DNA]</scope>
    <source>
        <strain evidence="4 5">HBUM206468</strain>
    </source>
</reference>
<dbReference type="InterPro" id="IPR002931">
    <property type="entry name" value="Transglutaminase-like"/>
</dbReference>
<feature type="transmembrane region" description="Helical" evidence="2">
    <location>
        <begin position="58"/>
        <end position="81"/>
    </location>
</feature>
<name>A0ABR7LTK2_9ACTN</name>
<dbReference type="Pfam" id="PF13559">
    <property type="entry name" value="DUF4129"/>
    <property type="match status" value="1"/>
</dbReference>
<dbReference type="PANTHER" id="PTHR42736:SF1">
    <property type="entry name" value="PROTEIN-GLUTAMINE GAMMA-GLUTAMYLTRANSFERASE"/>
    <property type="match status" value="1"/>
</dbReference>
<dbReference type="InterPro" id="IPR025403">
    <property type="entry name" value="TgpA-like_C"/>
</dbReference>
<dbReference type="Proteomes" id="UP000805614">
    <property type="component" value="Unassembled WGS sequence"/>
</dbReference>
<keyword evidence="2" id="KW-0472">Membrane</keyword>
<evidence type="ECO:0000313" key="4">
    <source>
        <dbReference type="EMBL" id="MBC6468185.1"/>
    </source>
</evidence>
<keyword evidence="2" id="KW-1133">Transmembrane helix</keyword>
<dbReference type="Pfam" id="PF01841">
    <property type="entry name" value="Transglut_core"/>
    <property type="match status" value="1"/>
</dbReference>
<feature type="transmembrane region" description="Helical" evidence="2">
    <location>
        <begin position="613"/>
        <end position="635"/>
    </location>
</feature>
<dbReference type="InterPro" id="IPR038765">
    <property type="entry name" value="Papain-like_cys_pep_sf"/>
</dbReference>
<evidence type="ECO:0000313" key="5">
    <source>
        <dbReference type="Proteomes" id="UP000805614"/>
    </source>
</evidence>
<dbReference type="Gene3D" id="3.10.620.30">
    <property type="match status" value="1"/>
</dbReference>
<evidence type="ECO:0000256" key="2">
    <source>
        <dbReference type="SAM" id="Phobius"/>
    </source>
</evidence>
<feature type="transmembrane region" description="Helical" evidence="2">
    <location>
        <begin position="147"/>
        <end position="167"/>
    </location>
</feature>
<proteinExistence type="predicted"/>
<dbReference type="RefSeq" id="WP_187245194.1">
    <property type="nucleotide sequence ID" value="NZ_BAAAOK010000019.1"/>
</dbReference>
<feature type="region of interest" description="Disordered" evidence="1">
    <location>
        <begin position="256"/>
        <end position="276"/>
    </location>
</feature>
<dbReference type="Pfam" id="PF11992">
    <property type="entry name" value="TgpA_N"/>
    <property type="match status" value="1"/>
</dbReference>
<keyword evidence="5" id="KW-1185">Reference proteome</keyword>
<feature type="transmembrane region" description="Helical" evidence="2">
    <location>
        <begin position="88"/>
        <end position="110"/>
    </location>
</feature>
<accession>A0ABR7LTK2</accession>
<dbReference type="PANTHER" id="PTHR42736">
    <property type="entry name" value="PROTEIN-GLUTAMINE GAMMA-GLUTAMYLTRANSFERASE"/>
    <property type="match status" value="1"/>
</dbReference>
<evidence type="ECO:0000259" key="3">
    <source>
        <dbReference type="SMART" id="SM00460"/>
    </source>
</evidence>
<sequence>MTTPAPAAVPDAVPATAPVAAPAAERSPGGLVRRHLSLVITAGLAAVAGLAFHRVFGWAAVVPVAAVAAVVPTVLAALLAGPRAGRPWPLWISLVLSVLAWAGAVSLTLFRAHLADGSLPRVIGIGLRDSWKGILTTLLPAPARPELLVLMHVLVWLAALAGAETALRTSLRVAPCLPALAAFGVALAMGVGGPGSNPPLVAAAAALIVALALVRSGAEGSAGGLPHRLTLGAAATAALGALVLFAGPYVPVSGDRYDPRDQVQAPPPQQRDSVSPLDRVGGWLLSPDEVLFTVRADRPQNWRLAVLDRFDGVTWTSDGRFAPTGSRVPPAGEDGERRDVGQRVTVMNLPGIWVPAADRPRSVEGLGVVVDPVNGTLAAARPLRSGQSYHVTSSVRQWSEKDFTGVVRQAGDAEARAALELPDGPGAQKAPPQIAEFRALAQRVARGADGPLQQAQWLEEWLGTYARYDVTVSPGHNYRQLDFFLGQSRRGTPEHFATAFAVLARTLGLPTRVVVGFRPGRTAGDGLREVRSGDVIVWPEVRFAGLGWVPFDPTPKRQGRSGADDDVAAGETLQKLEQAKRNAASRNRGGKATRPPEPPRAPAKAAEEASRPWWVYAAASPVVLVPSYLVAVLVIPVVRRRRRRRAATPALRIAGAWQQALEHLADVGLTTVRTLTAHEVARFGGRSVGDDARAHLGSLADLVDRARFAGEPSDQRSAEAAWLHSDEVGRLVTARAGRARRLRRRLHPRSLRRRVHAETRDSS</sequence>
<gene>
    <name evidence="4" type="ORF">HKK74_22205</name>
</gene>
<feature type="transmembrane region" description="Helical" evidence="2">
    <location>
        <begin position="229"/>
        <end position="250"/>
    </location>
</feature>
<feature type="region of interest" description="Disordered" evidence="1">
    <location>
        <begin position="578"/>
        <end position="605"/>
    </location>
</feature>
<dbReference type="SMART" id="SM00460">
    <property type="entry name" value="TGc"/>
    <property type="match status" value="1"/>
</dbReference>
<dbReference type="SUPFAM" id="SSF54001">
    <property type="entry name" value="Cysteine proteinases"/>
    <property type="match status" value="1"/>
</dbReference>
<evidence type="ECO:0000256" key="1">
    <source>
        <dbReference type="SAM" id="MobiDB-lite"/>
    </source>
</evidence>
<dbReference type="InterPro" id="IPR021878">
    <property type="entry name" value="TgpA_N"/>
</dbReference>
<dbReference type="InterPro" id="IPR052901">
    <property type="entry name" value="Bact_TGase-like"/>
</dbReference>
<organism evidence="4 5">
    <name type="scientific">Actinomadura alba</name>
    <dbReference type="NCBI Taxonomy" id="406431"/>
    <lineage>
        <taxon>Bacteria</taxon>
        <taxon>Bacillati</taxon>
        <taxon>Actinomycetota</taxon>
        <taxon>Actinomycetes</taxon>
        <taxon>Streptosporangiales</taxon>
        <taxon>Thermomonosporaceae</taxon>
        <taxon>Actinomadura</taxon>
    </lineage>
</organism>
<protein>
    <submittedName>
        <fullName evidence="4">DUF3488 domain-containing protein</fullName>
    </submittedName>
</protein>
<dbReference type="EMBL" id="JABVEC010000017">
    <property type="protein sequence ID" value="MBC6468185.1"/>
    <property type="molecule type" value="Genomic_DNA"/>
</dbReference>